<evidence type="ECO:0000313" key="1">
    <source>
        <dbReference type="EMBL" id="KAK1414243.1"/>
    </source>
</evidence>
<dbReference type="EMBL" id="JAUHHV010000008">
    <property type="protein sequence ID" value="KAK1414243.1"/>
    <property type="molecule type" value="Genomic_DNA"/>
</dbReference>
<evidence type="ECO:0000313" key="2">
    <source>
        <dbReference type="Proteomes" id="UP001229421"/>
    </source>
</evidence>
<gene>
    <name evidence="1" type="ORF">QVD17_29986</name>
</gene>
<name>A0AAD8NN37_TARER</name>
<comment type="caution">
    <text evidence="1">The sequence shown here is derived from an EMBL/GenBank/DDBJ whole genome shotgun (WGS) entry which is preliminary data.</text>
</comment>
<protein>
    <submittedName>
        <fullName evidence="1">Uncharacterized protein</fullName>
    </submittedName>
</protein>
<proteinExistence type="predicted"/>
<dbReference type="Proteomes" id="UP001229421">
    <property type="component" value="Unassembled WGS sequence"/>
</dbReference>
<keyword evidence="2" id="KW-1185">Reference proteome</keyword>
<accession>A0AAD8NN37</accession>
<reference evidence="1" key="1">
    <citation type="journal article" date="2023" name="bioRxiv">
        <title>Improved chromosome-level genome assembly for marigold (Tagetes erecta).</title>
        <authorList>
            <person name="Jiang F."/>
            <person name="Yuan L."/>
            <person name="Wang S."/>
            <person name="Wang H."/>
            <person name="Xu D."/>
            <person name="Wang A."/>
            <person name="Fan W."/>
        </authorList>
    </citation>
    <scope>NUCLEOTIDE SEQUENCE</scope>
    <source>
        <strain evidence="1">WSJ</strain>
        <tissue evidence="1">Leaf</tissue>
    </source>
</reference>
<dbReference type="AlphaFoldDB" id="A0AAD8NN37"/>
<organism evidence="1 2">
    <name type="scientific">Tagetes erecta</name>
    <name type="common">African marigold</name>
    <dbReference type="NCBI Taxonomy" id="13708"/>
    <lineage>
        <taxon>Eukaryota</taxon>
        <taxon>Viridiplantae</taxon>
        <taxon>Streptophyta</taxon>
        <taxon>Embryophyta</taxon>
        <taxon>Tracheophyta</taxon>
        <taxon>Spermatophyta</taxon>
        <taxon>Magnoliopsida</taxon>
        <taxon>eudicotyledons</taxon>
        <taxon>Gunneridae</taxon>
        <taxon>Pentapetalae</taxon>
        <taxon>asterids</taxon>
        <taxon>campanulids</taxon>
        <taxon>Asterales</taxon>
        <taxon>Asteraceae</taxon>
        <taxon>Asteroideae</taxon>
        <taxon>Heliantheae alliance</taxon>
        <taxon>Tageteae</taxon>
        <taxon>Tagetes</taxon>
    </lineage>
</organism>
<sequence length="97" mass="11103">MPRSKIGKMGDVLGDTCHYAAPFCTWYQRRNNLFFFSSRLNLDILSQKPNKFSPFSMLSIQILKSRTNPSSSATQTFSFKCFCSEEDGLCCLLQEKI</sequence>